<evidence type="ECO:0000256" key="3">
    <source>
        <dbReference type="ARBA" id="ARBA00022679"/>
    </source>
</evidence>
<evidence type="ECO:0000313" key="7">
    <source>
        <dbReference type="EMBL" id="KAJ9633082.1"/>
    </source>
</evidence>
<dbReference type="HAMAP" id="MF_00361">
    <property type="entry name" value="NAD_kinase"/>
    <property type="match status" value="1"/>
</dbReference>
<keyword evidence="2" id="KW-0963">Cytoplasm</keyword>
<dbReference type="GO" id="GO:0005737">
    <property type="term" value="C:cytoplasm"/>
    <property type="evidence" value="ECO:0007669"/>
    <property type="project" value="InterPro"/>
</dbReference>
<dbReference type="Pfam" id="PF06189">
    <property type="entry name" value="5-nucleotidase"/>
    <property type="match status" value="1"/>
</dbReference>
<name>A0AA38Y3A3_9EURO</name>
<keyword evidence="6" id="KW-0520">NAD</keyword>
<keyword evidence="4" id="KW-0418">Kinase</keyword>
<dbReference type="PANTHER" id="PTHR31367">
    <property type="entry name" value="CYTOSOLIC 5'-NUCLEOTIDASE 1 FAMILY MEMBER"/>
    <property type="match status" value="1"/>
</dbReference>
<dbReference type="Gene3D" id="3.40.50.10330">
    <property type="entry name" value="Probable inorganic polyphosphate/atp-NAD kinase, domain 1"/>
    <property type="match status" value="1"/>
</dbReference>
<dbReference type="NCBIfam" id="NF003406">
    <property type="entry name" value="PRK04761.1"/>
    <property type="match status" value="1"/>
</dbReference>
<dbReference type="GO" id="GO:0000287">
    <property type="term" value="F:magnesium ion binding"/>
    <property type="evidence" value="ECO:0007669"/>
    <property type="project" value="InterPro"/>
</dbReference>
<evidence type="ECO:0008006" key="8">
    <source>
        <dbReference type="Google" id="ProtNLM"/>
    </source>
</evidence>
<organism evidence="7">
    <name type="scientific">Knufia peltigerae</name>
    <dbReference type="NCBI Taxonomy" id="1002370"/>
    <lineage>
        <taxon>Eukaryota</taxon>
        <taxon>Fungi</taxon>
        <taxon>Dikarya</taxon>
        <taxon>Ascomycota</taxon>
        <taxon>Pezizomycotina</taxon>
        <taxon>Eurotiomycetes</taxon>
        <taxon>Chaetothyriomycetidae</taxon>
        <taxon>Chaetothyriales</taxon>
        <taxon>Trichomeriaceae</taxon>
        <taxon>Knufia</taxon>
    </lineage>
</organism>
<dbReference type="InterPro" id="IPR017437">
    <property type="entry name" value="ATP-NAD_kinase_PpnK-typ_C"/>
</dbReference>
<comment type="caution">
    <text evidence="7">The sequence shown here is derived from an EMBL/GenBank/DDBJ whole genome shotgun (WGS) entry which is preliminary data.</text>
</comment>
<dbReference type="FunFam" id="2.60.200.30:FF:000012">
    <property type="entry name" value="NAD kinase"/>
    <property type="match status" value="1"/>
</dbReference>
<dbReference type="GO" id="GO:0008253">
    <property type="term" value="F:5'-nucleotidase activity"/>
    <property type="evidence" value="ECO:0007669"/>
    <property type="project" value="InterPro"/>
</dbReference>
<evidence type="ECO:0000256" key="6">
    <source>
        <dbReference type="ARBA" id="ARBA00023027"/>
    </source>
</evidence>
<dbReference type="GO" id="GO:0003951">
    <property type="term" value="F:NAD+ kinase activity"/>
    <property type="evidence" value="ECO:0007669"/>
    <property type="project" value="InterPro"/>
</dbReference>
<dbReference type="EMBL" id="JAPDRN010000049">
    <property type="protein sequence ID" value="KAJ9633082.1"/>
    <property type="molecule type" value="Genomic_DNA"/>
</dbReference>
<protein>
    <recommendedName>
        <fullName evidence="8">NAD kinase</fullName>
    </recommendedName>
</protein>
<dbReference type="AlphaFoldDB" id="A0AA38Y3A3"/>
<sequence>MSDTPRIAFLASTTEPAQMARAAMVSRYGDHAPDQADVLCPLGGDGFMLQTLHRHGHLGKPVFGMKLGTVGFLMNQYRGDDDVHARIARAEPAHLRPLEMVALTESGTTTGSLAYNDVSLLRQTRQAAHIGIDLNGQERVGELIGDGVLVATPAGSTAYNYSAHGPVLPLGSHTIALTPLAPYRPRRWRGAILKADTEVRFRVLDPYKRPVSVTADSHETRDVVEVTIRESREHRVTLLFDPEHNLEDRILSEQTPPMGDNSPRLLTVAVTSRALFDLEESHALFESDGVAAYAEYQRQHEDDILGPGVAFPVVRKLLALNQGASPENPRVEVILLSRNSADTGLRIFNSIQHYGLGIIRATFTAGEPTWPYVKPFGTDLFLSANPESVRSALRHGIAAATILPKPPGETAAAAADQIDITRPAGQLRIAFDGDAVIFGDESERISREQGVEAFGRHERERAREPLSGGPFRGFLSALHTLQEVFPAGDSAPIRTALVTARSAPAHERVIRTLREWGVRLDEALFLGGRHKGPFLQAFGADIFFDDSQHNIDSAREHVAAGHVPHGVANEG</sequence>
<proteinExistence type="inferred from homology"/>
<keyword evidence="5" id="KW-0521">NADP</keyword>
<dbReference type="InterPro" id="IPR017438">
    <property type="entry name" value="ATP-NAD_kinase_N"/>
</dbReference>
<dbReference type="GO" id="GO:0006741">
    <property type="term" value="P:NADP+ biosynthetic process"/>
    <property type="evidence" value="ECO:0007669"/>
    <property type="project" value="InterPro"/>
</dbReference>
<dbReference type="Pfam" id="PF20143">
    <property type="entry name" value="NAD_kinase_C"/>
    <property type="match status" value="1"/>
</dbReference>
<dbReference type="Gene3D" id="2.60.200.30">
    <property type="entry name" value="Probable inorganic polyphosphate/atp-NAD kinase, domain 2"/>
    <property type="match status" value="1"/>
</dbReference>
<evidence type="ECO:0000256" key="4">
    <source>
        <dbReference type="ARBA" id="ARBA00022777"/>
    </source>
</evidence>
<dbReference type="InterPro" id="IPR016064">
    <property type="entry name" value="NAD/diacylglycerol_kinase_sf"/>
</dbReference>
<dbReference type="SUPFAM" id="SSF111331">
    <property type="entry name" value="NAD kinase/diacylglycerol kinase-like"/>
    <property type="match status" value="1"/>
</dbReference>
<dbReference type="PANTHER" id="PTHR31367:SF5">
    <property type="entry name" value="CYTOSOLIC 5'-NUCLEOTIDASE 1A"/>
    <property type="match status" value="1"/>
</dbReference>
<dbReference type="GO" id="GO:0019674">
    <property type="term" value="P:NAD+ metabolic process"/>
    <property type="evidence" value="ECO:0007669"/>
    <property type="project" value="InterPro"/>
</dbReference>
<dbReference type="InterPro" id="IPR002504">
    <property type="entry name" value="NADK"/>
</dbReference>
<evidence type="ECO:0000256" key="2">
    <source>
        <dbReference type="ARBA" id="ARBA00022490"/>
    </source>
</evidence>
<gene>
    <name evidence="7" type="ORF">H2204_007227</name>
</gene>
<comment type="similarity">
    <text evidence="1">Belongs to the NAD kinase family.</text>
</comment>
<evidence type="ECO:0000256" key="1">
    <source>
        <dbReference type="ARBA" id="ARBA00010995"/>
    </source>
</evidence>
<evidence type="ECO:0000256" key="5">
    <source>
        <dbReference type="ARBA" id="ARBA00022857"/>
    </source>
</evidence>
<dbReference type="GO" id="GO:0000166">
    <property type="term" value="F:nucleotide binding"/>
    <property type="evidence" value="ECO:0007669"/>
    <property type="project" value="InterPro"/>
</dbReference>
<reference evidence="7" key="1">
    <citation type="submission" date="2022-10" db="EMBL/GenBank/DDBJ databases">
        <title>Culturing micro-colonial fungi from biological soil crusts in the Mojave desert and describing Neophaeococcomyces mojavensis, and introducing the new genera and species Taxawa tesnikishii.</title>
        <authorList>
            <person name="Kurbessoian T."/>
            <person name="Stajich J.E."/>
        </authorList>
    </citation>
    <scope>NUCLEOTIDE SEQUENCE</scope>
    <source>
        <strain evidence="7">TK_35</strain>
    </source>
</reference>
<dbReference type="InterPro" id="IPR010394">
    <property type="entry name" value="5-nucleotidase"/>
</dbReference>
<keyword evidence="3" id="KW-0808">Transferase</keyword>
<accession>A0AA38Y3A3</accession>